<evidence type="ECO:0000313" key="1">
    <source>
        <dbReference type="EMBL" id="RKP52971.1"/>
    </source>
</evidence>
<evidence type="ECO:0000313" key="2">
    <source>
        <dbReference type="Proteomes" id="UP000282076"/>
    </source>
</evidence>
<dbReference type="RefSeq" id="WP_120977715.1">
    <property type="nucleotide sequence ID" value="NZ_RBZM01000006.1"/>
</dbReference>
<reference evidence="1 2" key="1">
    <citation type="submission" date="2018-10" db="EMBL/GenBank/DDBJ databases">
        <title>Cohnella sp. M2MS4P-1, whole genome shotgun sequence.</title>
        <authorList>
            <person name="Tuo L."/>
        </authorList>
    </citation>
    <scope>NUCLEOTIDE SEQUENCE [LARGE SCALE GENOMIC DNA]</scope>
    <source>
        <strain evidence="1 2">M2MS4P-1</strain>
    </source>
</reference>
<organism evidence="1 2">
    <name type="scientific">Cohnella endophytica</name>
    <dbReference type="NCBI Taxonomy" id="2419778"/>
    <lineage>
        <taxon>Bacteria</taxon>
        <taxon>Bacillati</taxon>
        <taxon>Bacillota</taxon>
        <taxon>Bacilli</taxon>
        <taxon>Bacillales</taxon>
        <taxon>Paenibacillaceae</taxon>
        <taxon>Cohnella</taxon>
    </lineage>
</organism>
<keyword evidence="2" id="KW-1185">Reference proteome</keyword>
<dbReference type="Proteomes" id="UP000282076">
    <property type="component" value="Unassembled WGS sequence"/>
</dbReference>
<accession>A0A494XTJ0</accession>
<dbReference type="Gene3D" id="1.20.120.520">
    <property type="entry name" value="nmb1532 protein domain like"/>
    <property type="match status" value="1"/>
</dbReference>
<dbReference type="OrthoDB" id="2678508at2"/>
<dbReference type="EMBL" id="RBZM01000006">
    <property type="protein sequence ID" value="RKP52971.1"/>
    <property type="molecule type" value="Genomic_DNA"/>
</dbReference>
<name>A0A494XTJ0_9BACL</name>
<protein>
    <submittedName>
        <fullName evidence="1">Uncharacterized protein</fullName>
    </submittedName>
</protein>
<comment type="caution">
    <text evidence="1">The sequence shown here is derived from an EMBL/GenBank/DDBJ whole genome shotgun (WGS) entry which is preliminary data.</text>
</comment>
<dbReference type="AlphaFoldDB" id="A0A494XTJ0"/>
<proteinExistence type="predicted"/>
<gene>
    <name evidence="1" type="ORF">D7Z26_14600</name>
</gene>
<sequence>MIIANAKANSRMNYPHDDADPEARYCLLEQAIERAKQERGVLNEELKAIYDQTCAVSNDKDTVSLNRDVELLTECVRHFIRDWSEYKSWEDAELFPHAALYLGVESDSFELMEREYELGERLLEACGHHLDGSLRVAATPENVRAVTSSLLQAYAFLKNRFREEEEMMEALEDQTDRSNKFGF</sequence>